<sequence length="334" mass="37783">DVFDATEEKYNLTLDYMAEVLEELEPPVSPNQSINASYARHAQSAFSQPHLPPIQLAPFDSTLTDWEQFRDRFSAIIIENKDLNDFSRMHYLSSCLRGRASECIANLTIAADNFKIAWDAVKARYDNKRRLLSVHMSTLLSLPTLSRESVSDLQSLRGQITVTVAALRNLQRSNDQLWNEIFVHIGSQGSDPVTRKAWNLRTTENSDPSTFDEFERFLASRIRALEEFSSRNKTQPNVKAVSISRVHLATDSPAAKSRCPLCKASHYFNACPIIVRGNSQKRRELVKKHRRCFNCLSANHAAHECKSKYSCRTSSQRHHSLLHAAADFSGGATE</sequence>
<dbReference type="STRING" id="610380.E2B3Y1"/>
<dbReference type="OMA" id="ASECIAN"/>
<dbReference type="EMBL" id="GL445416">
    <property type="protein sequence ID" value="EFN89599.1"/>
    <property type="molecule type" value="Genomic_DNA"/>
</dbReference>
<evidence type="ECO:0000313" key="1">
    <source>
        <dbReference type="EMBL" id="EFN89599.1"/>
    </source>
</evidence>
<accession>E2B3Y1</accession>
<feature type="non-terminal residue" evidence="1">
    <location>
        <position position="334"/>
    </location>
</feature>
<dbReference type="InParanoid" id="E2B3Y1"/>
<organism evidence="2">
    <name type="scientific">Harpegnathos saltator</name>
    <name type="common">Jerdon's jumping ant</name>
    <dbReference type="NCBI Taxonomy" id="610380"/>
    <lineage>
        <taxon>Eukaryota</taxon>
        <taxon>Metazoa</taxon>
        <taxon>Ecdysozoa</taxon>
        <taxon>Arthropoda</taxon>
        <taxon>Hexapoda</taxon>
        <taxon>Insecta</taxon>
        <taxon>Pterygota</taxon>
        <taxon>Neoptera</taxon>
        <taxon>Endopterygota</taxon>
        <taxon>Hymenoptera</taxon>
        <taxon>Apocrita</taxon>
        <taxon>Aculeata</taxon>
        <taxon>Formicoidea</taxon>
        <taxon>Formicidae</taxon>
        <taxon>Ponerinae</taxon>
        <taxon>Ponerini</taxon>
        <taxon>Harpegnathos</taxon>
    </lineage>
</organism>
<evidence type="ECO:0000313" key="2">
    <source>
        <dbReference type="Proteomes" id="UP000008237"/>
    </source>
</evidence>
<proteinExistence type="predicted"/>
<name>E2B3Y1_HARSA</name>
<keyword evidence="2" id="KW-1185">Reference proteome</keyword>
<gene>
    <name evidence="1" type="ORF">EAI_08590</name>
</gene>
<reference evidence="1 2" key="1">
    <citation type="journal article" date="2010" name="Science">
        <title>Genomic comparison of the ants Camponotus floridanus and Harpegnathos saltator.</title>
        <authorList>
            <person name="Bonasio R."/>
            <person name="Zhang G."/>
            <person name="Ye C."/>
            <person name="Mutti N.S."/>
            <person name="Fang X."/>
            <person name="Qin N."/>
            <person name="Donahue G."/>
            <person name="Yang P."/>
            <person name="Li Q."/>
            <person name="Li C."/>
            <person name="Zhang P."/>
            <person name="Huang Z."/>
            <person name="Berger S.L."/>
            <person name="Reinberg D."/>
            <person name="Wang J."/>
            <person name="Liebig J."/>
        </authorList>
    </citation>
    <scope>NUCLEOTIDE SEQUENCE [LARGE SCALE GENOMIC DNA]</scope>
    <source>
        <strain evidence="1 2">R22 G/1</strain>
    </source>
</reference>
<dbReference type="InterPro" id="IPR005312">
    <property type="entry name" value="DUF1759"/>
</dbReference>
<feature type="non-terminal residue" evidence="1">
    <location>
        <position position="1"/>
    </location>
</feature>
<evidence type="ECO:0008006" key="3">
    <source>
        <dbReference type="Google" id="ProtNLM"/>
    </source>
</evidence>
<dbReference type="PANTHER" id="PTHR47331:SF1">
    <property type="entry name" value="GAG-LIKE PROTEIN"/>
    <property type="match status" value="1"/>
</dbReference>
<protein>
    <recommendedName>
        <fullName evidence="3">CCHC-type domain-containing protein</fullName>
    </recommendedName>
</protein>
<dbReference type="PANTHER" id="PTHR47331">
    <property type="entry name" value="PHD-TYPE DOMAIN-CONTAINING PROTEIN"/>
    <property type="match status" value="1"/>
</dbReference>
<dbReference type="AlphaFoldDB" id="E2B3Y1"/>
<dbReference type="Proteomes" id="UP000008237">
    <property type="component" value="Unassembled WGS sequence"/>
</dbReference>
<dbReference type="OrthoDB" id="7538321at2759"/>
<dbReference type="Pfam" id="PF03564">
    <property type="entry name" value="DUF1759"/>
    <property type="match status" value="1"/>
</dbReference>